<evidence type="ECO:0000313" key="2">
    <source>
        <dbReference type="EMBL" id="CAE0023886.1"/>
    </source>
</evidence>
<dbReference type="PANTHER" id="PTHR28080">
    <property type="entry name" value="PEROXISOMAL BIOGENESIS FACTOR 3"/>
    <property type="match status" value="1"/>
</dbReference>
<dbReference type="EMBL" id="HBHU01010260">
    <property type="protein sequence ID" value="CAE0023886.1"/>
    <property type="molecule type" value="Transcribed_RNA"/>
</dbReference>
<sequence length="386" mass="41972">MDWLRRNRKRLAVGSVALATSAAAGYALYKVYAKNVEKLGGGRGGASASGGSEESWQAQDSSQLTSDAEIEEVFQKLRKVAATQGWSTWSPALRRELAALSKVDGITRALKEGGKDLAPSDKLQLWKELKVESFAHCVAIVWGISLLHAYLDVQLMIVARISTLFDRSNPDVKYHQIRSLLEKELERGINLFMEKNLREICAAAAAAASDIMGSLDLKRRITFQEVISTLACISAQTELKIRSNSLSPPTDHFSKHSEGERQLLNFFHANVRKVVEGQDFEFAVSASANAVSGSIIRRSEELFMQRSHSISNGRDRADGGTSGNGEEERAASIQQGVLPVAKVIPVISAASTGIVADCDKVIEYEVSKLPEVIRASADAFSVHVAA</sequence>
<proteinExistence type="predicted"/>
<dbReference type="GO" id="GO:0045046">
    <property type="term" value="P:protein import into peroxisome membrane"/>
    <property type="evidence" value="ECO:0007669"/>
    <property type="project" value="TreeGrafter"/>
</dbReference>
<dbReference type="GO" id="GO:0030674">
    <property type="term" value="F:protein-macromolecule adaptor activity"/>
    <property type="evidence" value="ECO:0007669"/>
    <property type="project" value="TreeGrafter"/>
</dbReference>
<dbReference type="InterPro" id="IPR006966">
    <property type="entry name" value="Peroxin-3"/>
</dbReference>
<dbReference type="GO" id="GO:0005778">
    <property type="term" value="C:peroxisomal membrane"/>
    <property type="evidence" value="ECO:0007669"/>
    <property type="project" value="InterPro"/>
</dbReference>
<protein>
    <recommendedName>
        <fullName evidence="3">Peroxisomal biogenesis factor 3</fullName>
    </recommendedName>
</protein>
<gene>
    <name evidence="2" type="ORF">CLAU1311_LOCUS6691</name>
</gene>
<dbReference type="AlphaFoldDB" id="A0A7S2Z5A0"/>
<accession>A0A7S2Z5A0</accession>
<reference evidence="2" key="1">
    <citation type="submission" date="2021-01" db="EMBL/GenBank/DDBJ databases">
        <authorList>
            <person name="Corre E."/>
            <person name="Pelletier E."/>
            <person name="Niang G."/>
            <person name="Scheremetjew M."/>
            <person name="Finn R."/>
            <person name="Kale V."/>
            <person name="Holt S."/>
            <person name="Cochrane G."/>
            <person name="Meng A."/>
            <person name="Brown T."/>
            <person name="Cohen L."/>
        </authorList>
    </citation>
    <scope>NUCLEOTIDE SEQUENCE</scope>
    <source>
        <strain evidence="2">RCC856</strain>
    </source>
</reference>
<name>A0A7S2Z5A0_9CHLO</name>
<feature type="region of interest" description="Disordered" evidence="1">
    <location>
        <begin position="307"/>
        <end position="331"/>
    </location>
</feature>
<evidence type="ECO:0008006" key="3">
    <source>
        <dbReference type="Google" id="ProtNLM"/>
    </source>
</evidence>
<dbReference type="PANTHER" id="PTHR28080:SF1">
    <property type="entry name" value="PEROXISOMAL BIOGENESIS FACTOR 3"/>
    <property type="match status" value="1"/>
</dbReference>
<evidence type="ECO:0000256" key="1">
    <source>
        <dbReference type="SAM" id="MobiDB-lite"/>
    </source>
</evidence>
<organism evidence="2">
    <name type="scientific">Chloropicon laureae</name>
    <dbReference type="NCBI Taxonomy" id="464258"/>
    <lineage>
        <taxon>Eukaryota</taxon>
        <taxon>Viridiplantae</taxon>
        <taxon>Chlorophyta</taxon>
        <taxon>Chloropicophyceae</taxon>
        <taxon>Chloropicales</taxon>
        <taxon>Chloropicaceae</taxon>
        <taxon>Chloropicon</taxon>
    </lineage>
</organism>